<dbReference type="eggNOG" id="ENOG50349YI">
    <property type="taxonomic scope" value="Bacteria"/>
</dbReference>
<evidence type="ECO:0000313" key="2">
    <source>
        <dbReference type="Proteomes" id="UP000030004"/>
    </source>
</evidence>
<dbReference type="AlphaFoldDB" id="A0A0A0EJN6"/>
<sequence>MARRSRQDLIEEVHRLSDTFETAMDILCEIDPRWQADRHLVITRENMVSAIEQGRATPSEILAGLRAGLSDLVGHPQFGDPHRDPVGAEMARRYRDRTGRALLTDAGDPRRVARQVLRRGLIRDDDEARLISGYLADTTGGLFTPDQRDRATALLRDYETTQSGDS</sequence>
<gene>
    <name evidence="1" type="ORF">ATO9_03315</name>
</gene>
<keyword evidence="2" id="KW-1185">Reference proteome</keyword>
<proteinExistence type="predicted"/>
<name>A0A0A0EJN6_9RHOB</name>
<dbReference type="RefSeq" id="WP_043744909.1">
    <property type="nucleotide sequence ID" value="NZ_AQQX01000001.1"/>
</dbReference>
<protein>
    <submittedName>
        <fullName evidence="1">Uncharacterized protein</fullName>
    </submittedName>
</protein>
<dbReference type="EMBL" id="AQQX01000001">
    <property type="protein sequence ID" value="KGM50530.1"/>
    <property type="molecule type" value="Genomic_DNA"/>
</dbReference>
<dbReference type="Proteomes" id="UP000030004">
    <property type="component" value="Unassembled WGS sequence"/>
</dbReference>
<evidence type="ECO:0000313" key="1">
    <source>
        <dbReference type="EMBL" id="KGM50530.1"/>
    </source>
</evidence>
<dbReference type="OrthoDB" id="7872531at2"/>
<comment type="caution">
    <text evidence="1">The sequence shown here is derived from an EMBL/GenBank/DDBJ whole genome shotgun (WGS) entry which is preliminary data.</text>
</comment>
<dbReference type="STRING" id="1461694.ATO9_03315"/>
<organism evidence="1 2">
    <name type="scientific">Pseudooceanicola atlanticus</name>
    <dbReference type="NCBI Taxonomy" id="1461694"/>
    <lineage>
        <taxon>Bacteria</taxon>
        <taxon>Pseudomonadati</taxon>
        <taxon>Pseudomonadota</taxon>
        <taxon>Alphaproteobacteria</taxon>
        <taxon>Rhodobacterales</taxon>
        <taxon>Paracoccaceae</taxon>
        <taxon>Pseudooceanicola</taxon>
    </lineage>
</organism>
<accession>A0A0A0EJN6</accession>
<reference evidence="1 2" key="1">
    <citation type="journal article" date="2015" name="Antonie Van Leeuwenhoek">
        <title>Pseudooceanicola atlanticus gen. nov. sp. nov., isolated from surface seawater of the Atlantic Ocean and reclassification of Oceanicola batsensis, Oceanicola marinus, Oceanicola nitratireducens, Oceanicola nanhaiensis, Oceanicola antarcticus and Oceanicola flagellatus, as Pseudooceanicola batsensis comb. nov., Pseudooceanicola marinus comb. nov., Pseudooceanicola nitratireducens comb. nov., Pseudooceanicola nanhaiensis comb. nov., Pseudooceanicola antarcticus comb. nov., and Pseudooceanicola flagellatus comb. nov.</title>
        <authorList>
            <person name="Lai Q."/>
            <person name="Li G."/>
            <person name="Liu X."/>
            <person name="Du Y."/>
            <person name="Sun F."/>
            <person name="Shao Z."/>
        </authorList>
    </citation>
    <scope>NUCLEOTIDE SEQUENCE [LARGE SCALE GENOMIC DNA]</scope>
    <source>
        <strain evidence="1 2">22II-s11g</strain>
    </source>
</reference>